<dbReference type="Gene3D" id="3.90.550.10">
    <property type="entry name" value="Spore Coat Polysaccharide Biosynthesis Protein SpsA, Chain A"/>
    <property type="match status" value="1"/>
</dbReference>
<feature type="domain" description="Glycosyltransferase 2-like" evidence="1">
    <location>
        <begin position="4"/>
        <end position="102"/>
    </location>
</feature>
<proteinExistence type="predicted"/>
<evidence type="ECO:0000259" key="1">
    <source>
        <dbReference type="Pfam" id="PF00535"/>
    </source>
</evidence>
<organism evidence="2">
    <name type="scientific">viral metagenome</name>
    <dbReference type="NCBI Taxonomy" id="1070528"/>
    <lineage>
        <taxon>unclassified sequences</taxon>
        <taxon>metagenomes</taxon>
        <taxon>organismal metagenomes</taxon>
    </lineage>
</organism>
<sequence length="242" mass="28002">MSISVCIPTMRRFSFLKDSIPKYLSNPYVNELIVTDETGEDYDEITAAFSDPKLRVYRNERRLGSVENKQRAASYATCDFVAIIDSDNFADIQYFAAFRQYIATNAVPRNSLFLPCAANPTFHYHSYVGKLLTRDTIRHYWPDIETCLNTMNLIVPRTFLATFDIMSDKPMCNRASGAWDALYFSLYALFNMKATLIVVPGMEYEHRIHDGSWFKETYPSSNAVRELLLRRYLAVGLHRFMN</sequence>
<name>A0A6C0AL85_9ZZZZ</name>
<protein>
    <recommendedName>
        <fullName evidence="1">Glycosyltransferase 2-like domain-containing protein</fullName>
    </recommendedName>
</protein>
<dbReference type="EMBL" id="MN740666">
    <property type="protein sequence ID" value="QHS80045.1"/>
    <property type="molecule type" value="Genomic_DNA"/>
</dbReference>
<dbReference type="Pfam" id="PF00535">
    <property type="entry name" value="Glycos_transf_2"/>
    <property type="match status" value="1"/>
</dbReference>
<reference evidence="2" key="1">
    <citation type="journal article" date="2020" name="Nature">
        <title>Giant virus diversity and host interactions through global metagenomics.</title>
        <authorList>
            <person name="Schulz F."/>
            <person name="Roux S."/>
            <person name="Paez-Espino D."/>
            <person name="Jungbluth S."/>
            <person name="Walsh D.A."/>
            <person name="Denef V.J."/>
            <person name="McMahon K.D."/>
            <person name="Konstantinidis K.T."/>
            <person name="Eloe-Fadrosh E.A."/>
            <person name="Kyrpides N.C."/>
            <person name="Woyke T."/>
        </authorList>
    </citation>
    <scope>NUCLEOTIDE SEQUENCE</scope>
    <source>
        <strain evidence="2">GVMAG-S-1035375-24</strain>
    </source>
</reference>
<evidence type="ECO:0000313" key="2">
    <source>
        <dbReference type="EMBL" id="QHS80045.1"/>
    </source>
</evidence>
<dbReference type="InterPro" id="IPR001173">
    <property type="entry name" value="Glyco_trans_2-like"/>
</dbReference>
<accession>A0A6C0AL85</accession>
<dbReference type="SUPFAM" id="SSF53448">
    <property type="entry name" value="Nucleotide-diphospho-sugar transferases"/>
    <property type="match status" value="1"/>
</dbReference>
<dbReference type="AlphaFoldDB" id="A0A6C0AL85"/>
<dbReference type="InterPro" id="IPR029044">
    <property type="entry name" value="Nucleotide-diphossugar_trans"/>
</dbReference>